<dbReference type="EMBL" id="DS879637">
    <property type="protein sequence ID" value="EEC14975.1"/>
    <property type="molecule type" value="Genomic_DNA"/>
</dbReference>
<evidence type="ECO:0000313" key="4">
    <source>
        <dbReference type="Proteomes" id="UP000001555"/>
    </source>
</evidence>
<dbReference type="VEuPathDB" id="VectorBase:ISCP_007838"/>
<feature type="compositionally biased region" description="Acidic residues" evidence="1">
    <location>
        <begin position="134"/>
        <end position="144"/>
    </location>
</feature>
<gene>
    <name evidence="2" type="ORF">IscW_ISCW024654</name>
</gene>
<keyword evidence="4" id="KW-1185">Reference proteome</keyword>
<name>B7Q803_IXOSC</name>
<dbReference type="OrthoDB" id="5812619at2759"/>
<dbReference type="EnsemblMetazoa" id="ISCW024654-RA">
    <property type="protein sequence ID" value="ISCW024654-PA"/>
    <property type="gene ID" value="ISCW024654"/>
</dbReference>
<feature type="compositionally biased region" description="Basic and acidic residues" evidence="1">
    <location>
        <begin position="251"/>
        <end position="262"/>
    </location>
</feature>
<dbReference type="AlphaFoldDB" id="B7Q803"/>
<sequence length="374" mass="42745">KHSRKDTAVDTMKGDSDLCADEADLPRKKKKKHRHKDVTMRESQENLDLISTHDSAETKKKKHRNKSQAAYRAHEESDPVPDLDLATRKQKNHRNSKATVDTIDQCLNAVSDVQDCAPRKKKKHKDRHSAADMTQEDVGLEGETDPPTQKKKKQKEKGPNIDAVQNDHHIVAGSINLSTKKRKKHREKERATYTAQESLDGLESNVANSTMRKKNRPNERKKKPSTSHNLRQGDDRVQPSADEDQNLLRNNTEERDCEEVPKKSKHKHCRKDVALEEIVEFDLESGGDPDSSRRRERKKKPSTSHNLRQGDDRVQPSADEGQSLLGSNIEERDCEEVPKKSKHKHCRKDVALEEIVEFDLESGGDPDSSRQRER</sequence>
<reference evidence="3" key="2">
    <citation type="submission" date="2020-05" db="UniProtKB">
        <authorList>
            <consortium name="EnsemblMetazoa"/>
        </authorList>
    </citation>
    <scope>IDENTIFICATION</scope>
    <source>
        <strain evidence="3">wikel</strain>
    </source>
</reference>
<dbReference type="VEuPathDB" id="VectorBase:ISCW024654"/>
<feature type="compositionally biased region" description="Basic and acidic residues" evidence="1">
    <location>
        <begin position="1"/>
        <end position="16"/>
    </location>
</feature>
<feature type="compositionally biased region" description="Basic and acidic residues" evidence="1">
    <location>
        <begin position="329"/>
        <end position="339"/>
    </location>
</feature>
<dbReference type="InParanoid" id="B7Q803"/>
<organism>
    <name type="scientific">Ixodes scapularis</name>
    <name type="common">Black-legged tick</name>
    <name type="synonym">Deer tick</name>
    <dbReference type="NCBI Taxonomy" id="6945"/>
    <lineage>
        <taxon>Eukaryota</taxon>
        <taxon>Metazoa</taxon>
        <taxon>Ecdysozoa</taxon>
        <taxon>Arthropoda</taxon>
        <taxon>Chelicerata</taxon>
        <taxon>Arachnida</taxon>
        <taxon>Acari</taxon>
        <taxon>Parasitiformes</taxon>
        <taxon>Ixodida</taxon>
        <taxon>Ixodoidea</taxon>
        <taxon>Ixodidae</taxon>
        <taxon>Ixodinae</taxon>
        <taxon>Ixodes</taxon>
    </lineage>
</organism>
<feature type="compositionally biased region" description="Basic residues" evidence="1">
    <location>
        <begin position="211"/>
        <end position="225"/>
    </location>
</feature>
<feature type="compositionally biased region" description="Acidic residues" evidence="1">
    <location>
        <begin position="275"/>
        <end position="287"/>
    </location>
</feature>
<dbReference type="Proteomes" id="UP000001555">
    <property type="component" value="Unassembled WGS sequence"/>
</dbReference>
<dbReference type="HOGENOM" id="CLU_740971_0_0_1"/>
<dbReference type="VEuPathDB" id="VectorBase:ISCI024654"/>
<evidence type="ECO:0000313" key="3">
    <source>
        <dbReference type="EnsemblMetazoa" id="ISCW024654-PA"/>
    </source>
</evidence>
<dbReference type="EMBL" id="ABJB010535480">
    <property type="status" value="NOT_ANNOTATED_CDS"/>
    <property type="molecule type" value="Genomic_DNA"/>
</dbReference>
<protein>
    <submittedName>
        <fullName evidence="2 3">Uncharacterized protein</fullName>
    </submittedName>
</protein>
<reference evidence="2 4" key="1">
    <citation type="submission" date="2008-03" db="EMBL/GenBank/DDBJ databases">
        <title>Annotation of Ixodes scapularis.</title>
        <authorList>
            <consortium name="Ixodes scapularis Genome Project Consortium"/>
            <person name="Caler E."/>
            <person name="Hannick L.I."/>
            <person name="Bidwell S."/>
            <person name="Joardar V."/>
            <person name="Thiagarajan M."/>
            <person name="Amedeo P."/>
            <person name="Galinsky K.J."/>
            <person name="Schobel S."/>
            <person name="Inman J."/>
            <person name="Hostetler J."/>
            <person name="Miller J."/>
            <person name="Hammond M."/>
            <person name="Megy K."/>
            <person name="Lawson D."/>
            <person name="Kodira C."/>
            <person name="Sutton G."/>
            <person name="Meyer J."/>
            <person name="Hill C.A."/>
            <person name="Birren B."/>
            <person name="Nene V."/>
            <person name="Collins F."/>
            <person name="Alarcon-Chaidez F."/>
            <person name="Wikel S."/>
            <person name="Strausberg R."/>
        </authorList>
    </citation>
    <scope>NUCLEOTIDE SEQUENCE [LARGE SCALE GENOMIC DNA]</scope>
    <source>
        <strain evidence="4">Wikel</strain>
        <strain evidence="2">Wikel colony</strain>
    </source>
</reference>
<dbReference type="PaxDb" id="6945-B7Q803"/>
<evidence type="ECO:0000256" key="1">
    <source>
        <dbReference type="SAM" id="MobiDB-lite"/>
    </source>
</evidence>
<feature type="compositionally biased region" description="Basic residues" evidence="1">
    <location>
        <begin position="27"/>
        <end position="36"/>
    </location>
</feature>
<feature type="region of interest" description="Disordered" evidence="1">
    <location>
        <begin position="1"/>
        <end position="348"/>
    </location>
</feature>
<evidence type="ECO:0000313" key="2">
    <source>
        <dbReference type="EMBL" id="EEC14975.1"/>
    </source>
</evidence>
<feature type="non-terminal residue" evidence="2">
    <location>
        <position position="1"/>
    </location>
</feature>
<proteinExistence type="predicted"/>
<feature type="non-terminal residue" evidence="2">
    <location>
        <position position="374"/>
    </location>
</feature>
<accession>B7Q803</accession>